<evidence type="ECO:0000259" key="2">
    <source>
        <dbReference type="SMART" id="SM00387"/>
    </source>
</evidence>
<dbReference type="AlphaFoldDB" id="A0A2W5A658"/>
<dbReference type="Gene3D" id="3.30.565.10">
    <property type="entry name" value="Histidine kinase-like ATPase, C-terminal domain"/>
    <property type="match status" value="1"/>
</dbReference>
<evidence type="ECO:0000313" key="4">
    <source>
        <dbReference type="Proteomes" id="UP000249066"/>
    </source>
</evidence>
<keyword evidence="1" id="KW-0472">Membrane</keyword>
<dbReference type="InterPro" id="IPR010559">
    <property type="entry name" value="Sig_transdc_His_kin_internal"/>
</dbReference>
<dbReference type="Pfam" id="PF06580">
    <property type="entry name" value="His_kinase"/>
    <property type="match status" value="1"/>
</dbReference>
<keyword evidence="1" id="KW-1133">Transmembrane helix</keyword>
<keyword evidence="3" id="KW-0418">Kinase</keyword>
<dbReference type="SUPFAM" id="SSF55874">
    <property type="entry name" value="ATPase domain of HSP90 chaperone/DNA topoisomerase II/histidine kinase"/>
    <property type="match status" value="1"/>
</dbReference>
<feature type="transmembrane region" description="Helical" evidence="1">
    <location>
        <begin position="137"/>
        <end position="157"/>
    </location>
</feature>
<dbReference type="GO" id="GO:0016020">
    <property type="term" value="C:membrane"/>
    <property type="evidence" value="ECO:0007669"/>
    <property type="project" value="InterPro"/>
</dbReference>
<dbReference type="GO" id="GO:0000155">
    <property type="term" value="F:phosphorelay sensor kinase activity"/>
    <property type="evidence" value="ECO:0007669"/>
    <property type="project" value="InterPro"/>
</dbReference>
<name>A0A2W5A658_9SPHN</name>
<dbReference type="SMART" id="SM00387">
    <property type="entry name" value="HATPase_c"/>
    <property type="match status" value="1"/>
</dbReference>
<feature type="transmembrane region" description="Helical" evidence="1">
    <location>
        <begin position="82"/>
        <end position="104"/>
    </location>
</feature>
<dbReference type="Proteomes" id="UP000249066">
    <property type="component" value="Unassembled WGS sequence"/>
</dbReference>
<feature type="transmembrane region" description="Helical" evidence="1">
    <location>
        <begin position="51"/>
        <end position="70"/>
    </location>
</feature>
<dbReference type="Pfam" id="PF02518">
    <property type="entry name" value="HATPase_c"/>
    <property type="match status" value="1"/>
</dbReference>
<dbReference type="EMBL" id="QFNN01000040">
    <property type="protein sequence ID" value="PZO89984.1"/>
    <property type="molecule type" value="Genomic_DNA"/>
</dbReference>
<feature type="transmembrane region" description="Helical" evidence="1">
    <location>
        <begin position="17"/>
        <end position="39"/>
    </location>
</feature>
<accession>A0A2W5A658</accession>
<organism evidence="3 4">
    <name type="scientific">Sphingomonas sanxanigenens</name>
    <dbReference type="NCBI Taxonomy" id="397260"/>
    <lineage>
        <taxon>Bacteria</taxon>
        <taxon>Pseudomonadati</taxon>
        <taxon>Pseudomonadota</taxon>
        <taxon>Alphaproteobacteria</taxon>
        <taxon>Sphingomonadales</taxon>
        <taxon>Sphingomonadaceae</taxon>
        <taxon>Sphingomonas</taxon>
    </lineage>
</organism>
<proteinExistence type="predicted"/>
<dbReference type="PANTHER" id="PTHR34220:SF7">
    <property type="entry name" value="SENSOR HISTIDINE KINASE YPDA"/>
    <property type="match status" value="1"/>
</dbReference>
<dbReference type="InterPro" id="IPR003594">
    <property type="entry name" value="HATPase_dom"/>
</dbReference>
<keyword evidence="1" id="KW-0812">Transmembrane</keyword>
<evidence type="ECO:0000313" key="3">
    <source>
        <dbReference type="EMBL" id="PZO89984.1"/>
    </source>
</evidence>
<keyword evidence="3" id="KW-0808">Transferase</keyword>
<protein>
    <submittedName>
        <fullName evidence="3">Sensor histidine kinase</fullName>
    </submittedName>
</protein>
<gene>
    <name evidence="3" type="ORF">DI623_08475</name>
</gene>
<dbReference type="InterPro" id="IPR050640">
    <property type="entry name" value="Bact_2-comp_sensor_kinase"/>
</dbReference>
<comment type="caution">
    <text evidence="3">The sequence shown here is derived from an EMBL/GenBank/DDBJ whole genome shotgun (WGS) entry which is preliminary data.</text>
</comment>
<dbReference type="InterPro" id="IPR036890">
    <property type="entry name" value="HATPase_C_sf"/>
</dbReference>
<evidence type="ECO:0000256" key="1">
    <source>
        <dbReference type="SAM" id="Phobius"/>
    </source>
</evidence>
<sequence length="370" mass="40524">MIAQNPAIHRPRIGQEVALYTILGFWLFYILVTTARAVVMDFPSQGEMAERRAVVTVFGIALTYGLYLFLRLFDDRPFGQRVIAAFLGAMPCALAISGFNYYIFNIYDPVGLTQDPELLREMKDSGTALQVFAEVAISRYFFLAAWAALYLAISYAAETREAERKAAAFARAAKDAEIRALRYQVNPHFLFNTLNSLSSLVMTERPVEAERMIMNLSTFYRTSLSGDPLDDVTLAEEVKLQQLYLDIEAVRFPDRLRTVIDIPDALLDACVPGLILQPLVENAIKYGVSPAARPVTVTISARADNGWLTIVVADDGKGSAVKSAGGGIGLANVRDRLAARFGAGATLTSEAPAEGGFRVTLTFPEARNGC</sequence>
<dbReference type="PANTHER" id="PTHR34220">
    <property type="entry name" value="SENSOR HISTIDINE KINASE YPDA"/>
    <property type="match status" value="1"/>
</dbReference>
<feature type="domain" description="Histidine kinase/HSP90-like ATPase" evidence="2">
    <location>
        <begin position="267"/>
        <end position="367"/>
    </location>
</feature>
<reference evidence="3 4" key="1">
    <citation type="submission" date="2017-08" db="EMBL/GenBank/DDBJ databases">
        <title>Infants hospitalized years apart are colonized by the same room-sourced microbial strains.</title>
        <authorList>
            <person name="Brooks B."/>
            <person name="Olm M.R."/>
            <person name="Firek B.A."/>
            <person name="Baker R."/>
            <person name="Thomas B.C."/>
            <person name="Morowitz M.J."/>
            <person name="Banfield J.F."/>
        </authorList>
    </citation>
    <scope>NUCLEOTIDE SEQUENCE [LARGE SCALE GENOMIC DNA]</scope>
    <source>
        <strain evidence="3">S2_018_000_R2_101</strain>
    </source>
</reference>